<evidence type="ECO:0000313" key="3">
    <source>
        <dbReference type="Proteomes" id="UP000796880"/>
    </source>
</evidence>
<gene>
    <name evidence="2" type="ORF">FNV43_RR02317</name>
</gene>
<evidence type="ECO:0000259" key="1">
    <source>
        <dbReference type="PROSITE" id="PS50181"/>
    </source>
</evidence>
<feature type="domain" description="F-box" evidence="1">
    <location>
        <begin position="1"/>
        <end position="47"/>
    </location>
</feature>
<name>A0A8K0HSG7_9ROSA</name>
<protein>
    <recommendedName>
        <fullName evidence="1">F-box domain-containing protein</fullName>
    </recommendedName>
</protein>
<dbReference type="PANTHER" id="PTHR32278:SF135">
    <property type="entry name" value="F-BOX PROTEIN PP2-B12"/>
    <property type="match status" value="1"/>
</dbReference>
<proteinExistence type="predicted"/>
<dbReference type="Pfam" id="PF14299">
    <property type="entry name" value="PP2"/>
    <property type="match status" value="1"/>
</dbReference>
<dbReference type="SUPFAM" id="SSF81383">
    <property type="entry name" value="F-box domain"/>
    <property type="match status" value="1"/>
</dbReference>
<accession>A0A8K0HSG7</accession>
<dbReference type="AlphaFoldDB" id="A0A8K0HSG7"/>
<dbReference type="PROSITE" id="PS50181">
    <property type="entry name" value="FBOX"/>
    <property type="match status" value="1"/>
</dbReference>
<sequence>MVEMSMLPEECISYIISYTSPMDACRSSLVCRLFRSAADSDVVWGRFLPHDLLHILSELDLASSMDSLSKKELFSRLSHRPVLVGDDRNRSFAIDKRSGKNCYMLGARRLSIEWGDTPRYWKWIPNWKQSRFLEVAELGIVWWLDIKGWIETNMLSPKTRYAAYFVYNLNVEYNGFEERPVKLRVYLEGQDGNGDETSVFLKPPPNMQQQFRERADGWMEVEMGEFFNDGGEEDDHRVLAFSLFDFDGNTTKSGLIVEGIEFRPKGIDR</sequence>
<dbReference type="PANTHER" id="PTHR32278">
    <property type="entry name" value="F-BOX DOMAIN-CONTAINING PROTEIN"/>
    <property type="match status" value="1"/>
</dbReference>
<dbReference type="Gene3D" id="1.20.1280.50">
    <property type="match status" value="1"/>
</dbReference>
<dbReference type="SMART" id="SM00256">
    <property type="entry name" value="FBOX"/>
    <property type="match status" value="1"/>
</dbReference>
<dbReference type="InterPro" id="IPR025886">
    <property type="entry name" value="PP2-like"/>
</dbReference>
<dbReference type="Pfam" id="PF00646">
    <property type="entry name" value="F-box"/>
    <property type="match status" value="1"/>
</dbReference>
<dbReference type="EMBL" id="VOIH02000001">
    <property type="protein sequence ID" value="KAF3457659.1"/>
    <property type="molecule type" value="Genomic_DNA"/>
</dbReference>
<dbReference type="InterPro" id="IPR036047">
    <property type="entry name" value="F-box-like_dom_sf"/>
</dbReference>
<dbReference type="CDD" id="cd22162">
    <property type="entry name" value="F-box_AtSKIP3-like"/>
    <property type="match status" value="1"/>
</dbReference>
<reference evidence="2" key="1">
    <citation type="submission" date="2020-03" db="EMBL/GenBank/DDBJ databases">
        <title>A high-quality chromosome-level genome assembly of a woody plant with both climbing and erect habits, Rhamnella rubrinervis.</title>
        <authorList>
            <person name="Lu Z."/>
            <person name="Yang Y."/>
            <person name="Zhu X."/>
            <person name="Sun Y."/>
        </authorList>
    </citation>
    <scope>NUCLEOTIDE SEQUENCE</scope>
    <source>
        <strain evidence="2">BYM</strain>
        <tissue evidence="2">Leaf</tissue>
    </source>
</reference>
<dbReference type="InterPro" id="IPR001810">
    <property type="entry name" value="F-box_dom"/>
</dbReference>
<evidence type="ECO:0000313" key="2">
    <source>
        <dbReference type="EMBL" id="KAF3457659.1"/>
    </source>
</evidence>
<organism evidence="2 3">
    <name type="scientific">Rhamnella rubrinervis</name>
    <dbReference type="NCBI Taxonomy" id="2594499"/>
    <lineage>
        <taxon>Eukaryota</taxon>
        <taxon>Viridiplantae</taxon>
        <taxon>Streptophyta</taxon>
        <taxon>Embryophyta</taxon>
        <taxon>Tracheophyta</taxon>
        <taxon>Spermatophyta</taxon>
        <taxon>Magnoliopsida</taxon>
        <taxon>eudicotyledons</taxon>
        <taxon>Gunneridae</taxon>
        <taxon>Pentapetalae</taxon>
        <taxon>rosids</taxon>
        <taxon>fabids</taxon>
        <taxon>Rosales</taxon>
        <taxon>Rhamnaceae</taxon>
        <taxon>rhamnoid group</taxon>
        <taxon>Rhamneae</taxon>
        <taxon>Rhamnella</taxon>
    </lineage>
</organism>
<dbReference type="Proteomes" id="UP000796880">
    <property type="component" value="Unassembled WGS sequence"/>
</dbReference>
<comment type="caution">
    <text evidence="2">The sequence shown here is derived from an EMBL/GenBank/DDBJ whole genome shotgun (WGS) entry which is preliminary data.</text>
</comment>
<dbReference type="OrthoDB" id="1918565at2759"/>
<keyword evidence="3" id="KW-1185">Reference proteome</keyword>